<dbReference type="PANTHER" id="PTHR23131">
    <property type="entry name" value="ENDORIBONUCLEASE LACTB2"/>
    <property type="match status" value="1"/>
</dbReference>
<dbReference type="InterPro" id="IPR036388">
    <property type="entry name" value="WH-like_DNA-bd_sf"/>
</dbReference>
<sequence>MTFEISTFEIPIAIRALRTASIYILDDGKNKILIDTGMDDQIDTFLESKRVDIESINMVLLTHLHIDHVGGVNKLHNNYSLNGYIGKEDLRRIEAIQSSAKGFISWQIDYLRRNGVPDKFLENLTESHPVFRELKNYLDLKLEPLEAIKNLPNGIRTLHVPGHSPGSTCYFVNDSTALMSGDHILERITPNISYYDEEEDMLGEYLSSLIKTKNIKVKATFPGHGKPFGNQNERIDQLIKHHGDRMNEIMELVRDKWLTAYETAHKMRWSKGRTMESMNMMESNFAIGEAISHLRHMESTGTLDKKEIGGIYYYGSSSI</sequence>
<dbReference type="PANTHER" id="PTHR23131:SF4">
    <property type="entry name" value="METALLO-BETA-LACTAMASE SUPERFAMILY POTEIN"/>
    <property type="match status" value="1"/>
</dbReference>
<dbReference type="RefSeq" id="WP_148689806.1">
    <property type="nucleotide sequence ID" value="NZ_LT671858.1"/>
</dbReference>
<dbReference type="AlphaFoldDB" id="A0A1N5UU06"/>
<proteinExistence type="predicted"/>
<organism evidence="2 3">
    <name type="scientific">Cuniculiplasma divulgatum</name>
    <dbReference type="NCBI Taxonomy" id="1673428"/>
    <lineage>
        <taxon>Archaea</taxon>
        <taxon>Methanobacteriati</taxon>
        <taxon>Thermoplasmatota</taxon>
        <taxon>Thermoplasmata</taxon>
        <taxon>Thermoplasmatales</taxon>
        <taxon>Cuniculiplasmataceae</taxon>
        <taxon>Cuniculiplasma</taxon>
    </lineage>
</organism>
<dbReference type="SUPFAM" id="SSF56281">
    <property type="entry name" value="Metallo-hydrolase/oxidoreductase"/>
    <property type="match status" value="1"/>
</dbReference>
<accession>A0A1N5UU06</accession>
<dbReference type="Gene3D" id="1.10.10.10">
    <property type="entry name" value="Winged helix-like DNA-binding domain superfamily/Winged helix DNA-binding domain"/>
    <property type="match status" value="1"/>
</dbReference>
<dbReference type="InterPro" id="IPR050662">
    <property type="entry name" value="Sec-metab_biosynth-thioest"/>
</dbReference>
<dbReference type="Proteomes" id="UP000195607">
    <property type="component" value="Chromosome I"/>
</dbReference>
<evidence type="ECO:0000259" key="1">
    <source>
        <dbReference type="SMART" id="SM00849"/>
    </source>
</evidence>
<dbReference type="SMART" id="SM00849">
    <property type="entry name" value="Lactamase_B"/>
    <property type="match status" value="1"/>
</dbReference>
<keyword evidence="2" id="KW-0378">Hydrolase</keyword>
<protein>
    <submittedName>
        <fullName evidence="2">Metal-dependent hydrolase of the beta-lactamase superfamily II</fullName>
    </submittedName>
</protein>
<dbReference type="GeneID" id="41588363"/>
<evidence type="ECO:0000313" key="3">
    <source>
        <dbReference type="Proteomes" id="UP000195607"/>
    </source>
</evidence>
<name>A0A1N5UU06_9ARCH</name>
<reference evidence="2 3" key="1">
    <citation type="submission" date="2016-04" db="EMBL/GenBank/DDBJ databases">
        <authorList>
            <person name="Evans L.H."/>
            <person name="Alamgir A."/>
            <person name="Owens N."/>
            <person name="Weber N.D."/>
            <person name="Virtaneva K."/>
            <person name="Barbian K."/>
            <person name="Babar A."/>
            <person name="Rosenke K."/>
        </authorList>
    </citation>
    <scope>NUCLEOTIDE SEQUENCE [LARGE SCALE GENOMIC DNA]</scope>
    <source>
        <strain evidence="3">S5(T) (JCM 30642 \VKM B-2941)</strain>
    </source>
</reference>
<feature type="domain" description="Metallo-beta-lactamase" evidence="1">
    <location>
        <begin position="19"/>
        <end position="224"/>
    </location>
</feature>
<dbReference type="GO" id="GO:0016787">
    <property type="term" value="F:hydrolase activity"/>
    <property type="evidence" value="ECO:0007669"/>
    <property type="project" value="UniProtKB-KW"/>
</dbReference>
<evidence type="ECO:0000313" key="2">
    <source>
        <dbReference type="EMBL" id="SIM63839.1"/>
    </source>
</evidence>
<dbReference type="InterPro" id="IPR001279">
    <property type="entry name" value="Metallo-B-lactamas"/>
</dbReference>
<dbReference type="Pfam" id="PF00753">
    <property type="entry name" value="Lactamase_B"/>
    <property type="match status" value="1"/>
</dbReference>
<gene>
    <name evidence="2" type="ORF">CSP5_1104</name>
</gene>
<dbReference type="InterPro" id="IPR036866">
    <property type="entry name" value="RibonucZ/Hydroxyglut_hydro"/>
</dbReference>
<dbReference type="Gene3D" id="3.60.15.10">
    <property type="entry name" value="Ribonuclease Z/Hydroxyacylglutathione hydrolase-like"/>
    <property type="match status" value="1"/>
</dbReference>
<dbReference type="EMBL" id="LT671858">
    <property type="protein sequence ID" value="SIM63839.1"/>
    <property type="molecule type" value="Genomic_DNA"/>
</dbReference>